<comment type="caution">
    <text evidence="1">The sequence shown here is derived from an EMBL/GenBank/DDBJ whole genome shotgun (WGS) entry which is preliminary data.</text>
</comment>
<accession>A0A8J3JB66</accession>
<dbReference type="AlphaFoldDB" id="A0A8J3JB66"/>
<keyword evidence="2" id="KW-1185">Reference proteome</keyword>
<gene>
    <name evidence="1" type="ORF">Aru02nite_24420</name>
</gene>
<dbReference type="Proteomes" id="UP000612808">
    <property type="component" value="Unassembled WGS sequence"/>
</dbReference>
<evidence type="ECO:0000313" key="1">
    <source>
        <dbReference type="EMBL" id="GID11553.1"/>
    </source>
</evidence>
<name>A0A8J3JB66_9ACTN</name>
<protein>
    <submittedName>
        <fullName evidence="1">Uncharacterized protein</fullName>
    </submittedName>
</protein>
<organism evidence="1 2">
    <name type="scientific">Actinocatenispora rupis</name>
    <dbReference type="NCBI Taxonomy" id="519421"/>
    <lineage>
        <taxon>Bacteria</taxon>
        <taxon>Bacillati</taxon>
        <taxon>Actinomycetota</taxon>
        <taxon>Actinomycetes</taxon>
        <taxon>Micromonosporales</taxon>
        <taxon>Micromonosporaceae</taxon>
        <taxon>Actinocatenispora</taxon>
    </lineage>
</organism>
<proteinExistence type="predicted"/>
<reference evidence="1" key="1">
    <citation type="submission" date="2021-01" db="EMBL/GenBank/DDBJ databases">
        <title>Whole genome shotgun sequence of Actinocatenispora rupis NBRC 107355.</title>
        <authorList>
            <person name="Komaki H."/>
            <person name="Tamura T."/>
        </authorList>
    </citation>
    <scope>NUCLEOTIDE SEQUENCE</scope>
    <source>
        <strain evidence="1">NBRC 107355</strain>
    </source>
</reference>
<evidence type="ECO:0000313" key="2">
    <source>
        <dbReference type="Proteomes" id="UP000612808"/>
    </source>
</evidence>
<dbReference type="EMBL" id="BOMB01000012">
    <property type="protein sequence ID" value="GID11553.1"/>
    <property type="molecule type" value="Genomic_DNA"/>
</dbReference>
<dbReference type="RefSeq" id="WP_203657531.1">
    <property type="nucleotide sequence ID" value="NZ_BAAAZM010000006.1"/>
</dbReference>
<sequence>MSAPSRDELRGMGQGVVDAAVHCAALEYSMMRYVPGVPMQYGQGAPAPDSGAPPLLPAGYKNFLHSTLADVPELFASFAGPDPDDCDRVVGQINAVRQALGDDVSGDPADQPPAGSWTPAVAVAPTLNAIANQARGWVGAGAQAFGTYVDNIRGRNCIVDHQTETTKVLTVGIAAHQKILTWAYEDIQQIGHDTIKVLDAGGSGGCVGPGATIALQIASDVAWVAAAALAEVPIAAIGMTAIAAAAGNATTIAGPGEQNAVIHGSTALQVISSMYEAIGKLTGLIAKQEGLVSDHLRSAYDTADRWYYSAGPNAVGLYPPPPGAFSQPAGWTAM</sequence>